<dbReference type="InterPro" id="IPR051786">
    <property type="entry name" value="ASN_synthetase/amidase"/>
</dbReference>
<dbReference type="Gene3D" id="3.60.20.10">
    <property type="entry name" value="Glutamine Phosphoribosylpyrophosphate, subunit 1, domain 1"/>
    <property type="match status" value="1"/>
</dbReference>
<evidence type="ECO:0000256" key="3">
    <source>
        <dbReference type="ARBA" id="ARBA00012737"/>
    </source>
</evidence>
<dbReference type="OrthoDB" id="9763290at2"/>
<evidence type="ECO:0000256" key="4">
    <source>
        <dbReference type="ARBA" id="ARBA00022741"/>
    </source>
</evidence>
<dbReference type="Pfam" id="PF00733">
    <property type="entry name" value="Asn_synthase"/>
    <property type="match status" value="1"/>
</dbReference>
<proteinExistence type="inferred from homology"/>
<feature type="domain" description="Glutamine amidotransferase type-2" evidence="11">
    <location>
        <begin position="2"/>
        <end position="212"/>
    </location>
</feature>
<evidence type="ECO:0000256" key="5">
    <source>
        <dbReference type="ARBA" id="ARBA00022840"/>
    </source>
</evidence>
<dbReference type="PROSITE" id="PS51278">
    <property type="entry name" value="GATASE_TYPE_2"/>
    <property type="match status" value="1"/>
</dbReference>
<keyword evidence="5 9" id="KW-0067">ATP-binding</keyword>
<dbReference type="GO" id="GO:0004066">
    <property type="term" value="F:asparagine synthase (glutamine-hydrolyzing) activity"/>
    <property type="evidence" value="ECO:0007669"/>
    <property type="project" value="UniProtKB-EC"/>
</dbReference>
<evidence type="ECO:0000256" key="6">
    <source>
        <dbReference type="ARBA" id="ARBA00022962"/>
    </source>
</evidence>
<dbReference type="SUPFAM" id="SSF56235">
    <property type="entry name" value="N-terminal nucleophile aminohydrolases (Ntn hydrolases)"/>
    <property type="match status" value="1"/>
</dbReference>
<evidence type="ECO:0000256" key="7">
    <source>
        <dbReference type="ARBA" id="ARBA00048741"/>
    </source>
</evidence>
<feature type="binding site" evidence="9">
    <location>
        <position position="98"/>
    </location>
    <ligand>
        <name>L-glutamine</name>
        <dbReference type="ChEBI" id="CHEBI:58359"/>
    </ligand>
</feature>
<dbReference type="NCBIfam" id="TIGR01536">
    <property type="entry name" value="asn_synth_AEB"/>
    <property type="match status" value="1"/>
</dbReference>
<dbReference type="InterPro" id="IPR029055">
    <property type="entry name" value="Ntn_hydrolases_N"/>
</dbReference>
<evidence type="ECO:0000256" key="8">
    <source>
        <dbReference type="PIRSR" id="PIRSR001589-1"/>
    </source>
</evidence>
<dbReference type="Proteomes" id="UP000326354">
    <property type="component" value="Chromosome"/>
</dbReference>
<dbReference type="InterPro" id="IPR006426">
    <property type="entry name" value="Asn_synth_AEB"/>
</dbReference>
<protein>
    <recommendedName>
        <fullName evidence="3">asparagine synthase (glutamine-hydrolyzing)</fullName>
        <ecNumber evidence="3">6.3.5.4</ecNumber>
    </recommendedName>
</protein>
<comment type="pathway">
    <text evidence="1">Amino-acid biosynthesis; L-asparagine biosynthesis; L-asparagine from L-aspartate (L-Gln route): step 1/1.</text>
</comment>
<dbReference type="SUPFAM" id="SSF52402">
    <property type="entry name" value="Adenine nucleotide alpha hydrolases-like"/>
    <property type="match status" value="1"/>
</dbReference>
<keyword evidence="8" id="KW-0028">Amino-acid biosynthesis</keyword>
<dbReference type="InterPro" id="IPR017932">
    <property type="entry name" value="GATase_2_dom"/>
</dbReference>
<dbReference type="GO" id="GO:0005829">
    <property type="term" value="C:cytosol"/>
    <property type="evidence" value="ECO:0007669"/>
    <property type="project" value="TreeGrafter"/>
</dbReference>
<keyword evidence="13" id="KW-1185">Reference proteome</keyword>
<feature type="binding site" evidence="9">
    <location>
        <position position="292"/>
    </location>
    <ligand>
        <name>ATP</name>
        <dbReference type="ChEBI" id="CHEBI:30616"/>
    </ligand>
</feature>
<keyword evidence="4 9" id="KW-0547">Nucleotide-binding</keyword>
<organism evidence="12 13">
    <name type="scientific">Uabimicrobium amorphum</name>
    <dbReference type="NCBI Taxonomy" id="2596890"/>
    <lineage>
        <taxon>Bacteria</taxon>
        <taxon>Pseudomonadati</taxon>
        <taxon>Planctomycetota</taxon>
        <taxon>Candidatus Uabimicrobiia</taxon>
        <taxon>Candidatus Uabimicrobiales</taxon>
        <taxon>Candidatus Uabimicrobiaceae</taxon>
        <taxon>Candidatus Uabimicrobium</taxon>
    </lineage>
</organism>
<dbReference type="KEGG" id="uam:UABAM_00665"/>
<comment type="catalytic activity">
    <reaction evidence="7">
        <text>L-aspartate + L-glutamine + ATP + H2O = L-asparagine + L-glutamate + AMP + diphosphate + H(+)</text>
        <dbReference type="Rhea" id="RHEA:12228"/>
        <dbReference type="ChEBI" id="CHEBI:15377"/>
        <dbReference type="ChEBI" id="CHEBI:15378"/>
        <dbReference type="ChEBI" id="CHEBI:29985"/>
        <dbReference type="ChEBI" id="CHEBI:29991"/>
        <dbReference type="ChEBI" id="CHEBI:30616"/>
        <dbReference type="ChEBI" id="CHEBI:33019"/>
        <dbReference type="ChEBI" id="CHEBI:58048"/>
        <dbReference type="ChEBI" id="CHEBI:58359"/>
        <dbReference type="ChEBI" id="CHEBI:456215"/>
        <dbReference type="EC" id="6.3.5.4"/>
    </reaction>
</comment>
<dbReference type="PANTHER" id="PTHR43284:SF1">
    <property type="entry name" value="ASPARAGINE SYNTHETASE"/>
    <property type="match status" value="1"/>
</dbReference>
<evidence type="ECO:0000256" key="1">
    <source>
        <dbReference type="ARBA" id="ARBA00005187"/>
    </source>
</evidence>
<name>A0A5S9F1E6_UABAM</name>
<dbReference type="AlphaFoldDB" id="A0A5S9F1E6"/>
<evidence type="ECO:0000256" key="9">
    <source>
        <dbReference type="PIRSR" id="PIRSR001589-2"/>
    </source>
</evidence>
<evidence type="ECO:0000259" key="11">
    <source>
        <dbReference type="PROSITE" id="PS51278"/>
    </source>
</evidence>
<dbReference type="EC" id="6.3.5.4" evidence="3"/>
<sequence>MCGIFGSINIENTQQWSKECCRLLAHRGPDEQNIWYDQQKILMMGHTRLAIIDISGGNQPIRSHCGRYTMVYNGEIYNYLHLKKTLCDQGSKFYSDSDTEVLLKAIEHWGLQKAVSLLAGMYAFALWDQNTQILHLVRDRVGIKPLYYAKLNNYFVFSSELQPIMKHPAFEEKIDRNALALYMKYKYVPYPHSIFTNVYKLPPATILSISPPLPADTHLQKYWDIGHLATNNPPLTDFTEACEQLEHILRTSVKEHMLSDVPLGAFLSGGIDSATITALMTQHHSRVKTFNIGFAESSHNESQIAASIARHLQTEHTAFILTMKEAQNTISVLPQAFDEPFADSSQLPTLLVAKMAKKHIKVVLSGDGGDEVFAGYNRYLFVPKVMRMSRLPCRTLLSKLLLSTPNFIWDYVGFKKWQLSDRIAKLANVLAMNSPQHIYNYLISCWQSPIVLGANPVQFSGNISHDNIVQDMMLHDFSSYLVDDILTKVDRATMFSSIEARVPYLDHRVVEFASRIPLHMKIHNGIGKYVLRKILYKYVPPSLFQQPKMGFALPLHAWLRDSLKDWVQDHLSSPLLQDFFDTSQIMNMWQQHKSARKNYQEQLWSVLMFKLWLENYRKKNV</sequence>
<dbReference type="RefSeq" id="WP_151966570.1">
    <property type="nucleotide sequence ID" value="NZ_AP019860.1"/>
</dbReference>
<gene>
    <name evidence="12" type="ORF">UABAM_00665</name>
</gene>
<dbReference type="Pfam" id="PF13522">
    <property type="entry name" value="GATase_6"/>
    <property type="match status" value="1"/>
</dbReference>
<dbReference type="EMBL" id="AP019860">
    <property type="protein sequence ID" value="BBM82322.1"/>
    <property type="molecule type" value="Genomic_DNA"/>
</dbReference>
<feature type="site" description="Important for beta-aspartyl-AMP intermediate formation" evidence="10">
    <location>
        <position position="367"/>
    </location>
</feature>
<dbReference type="PIRSF" id="PIRSF001589">
    <property type="entry name" value="Asn_synthetase_glu-h"/>
    <property type="match status" value="1"/>
</dbReference>
<accession>A0A5S9F1E6</accession>
<feature type="active site" description="For GATase activity" evidence="8">
    <location>
        <position position="2"/>
    </location>
</feature>
<dbReference type="CDD" id="cd00712">
    <property type="entry name" value="AsnB"/>
    <property type="match status" value="1"/>
</dbReference>
<evidence type="ECO:0000256" key="10">
    <source>
        <dbReference type="PIRSR" id="PIRSR001589-3"/>
    </source>
</evidence>
<dbReference type="InterPro" id="IPR033738">
    <property type="entry name" value="AsnB_N"/>
</dbReference>
<keyword evidence="8" id="KW-0061">Asparagine biosynthesis</keyword>
<dbReference type="GO" id="GO:0006529">
    <property type="term" value="P:asparagine biosynthetic process"/>
    <property type="evidence" value="ECO:0007669"/>
    <property type="project" value="UniProtKB-KW"/>
</dbReference>
<evidence type="ECO:0000313" key="13">
    <source>
        <dbReference type="Proteomes" id="UP000326354"/>
    </source>
</evidence>
<dbReference type="CDD" id="cd01991">
    <property type="entry name" value="Asn_synthase_B_C"/>
    <property type="match status" value="1"/>
</dbReference>
<keyword evidence="6 8" id="KW-0315">Glutamine amidotransferase</keyword>
<feature type="binding site" evidence="9">
    <location>
        <begin position="365"/>
        <end position="366"/>
    </location>
    <ligand>
        <name>ATP</name>
        <dbReference type="ChEBI" id="CHEBI:30616"/>
    </ligand>
</feature>
<evidence type="ECO:0000313" key="12">
    <source>
        <dbReference type="EMBL" id="BBM82322.1"/>
    </source>
</evidence>
<evidence type="ECO:0000256" key="2">
    <source>
        <dbReference type="ARBA" id="ARBA00005752"/>
    </source>
</evidence>
<dbReference type="Gene3D" id="3.40.50.620">
    <property type="entry name" value="HUPs"/>
    <property type="match status" value="1"/>
</dbReference>
<dbReference type="PANTHER" id="PTHR43284">
    <property type="entry name" value="ASPARAGINE SYNTHETASE (GLUTAMINE-HYDROLYZING)"/>
    <property type="match status" value="1"/>
</dbReference>
<reference evidence="12 13" key="1">
    <citation type="submission" date="2019-08" db="EMBL/GenBank/DDBJ databases">
        <title>Complete genome sequence of Candidatus Uab amorphum.</title>
        <authorList>
            <person name="Shiratori T."/>
            <person name="Suzuki S."/>
            <person name="Kakizawa Y."/>
            <person name="Ishida K."/>
        </authorList>
    </citation>
    <scope>NUCLEOTIDE SEQUENCE [LARGE SCALE GENOMIC DNA]</scope>
    <source>
        <strain evidence="12 13">SRT547</strain>
    </source>
</reference>
<dbReference type="GO" id="GO:0005524">
    <property type="term" value="F:ATP binding"/>
    <property type="evidence" value="ECO:0007669"/>
    <property type="project" value="UniProtKB-KW"/>
</dbReference>
<dbReference type="InterPro" id="IPR014729">
    <property type="entry name" value="Rossmann-like_a/b/a_fold"/>
</dbReference>
<comment type="similarity">
    <text evidence="2">Belongs to the asparagine synthetase family.</text>
</comment>
<dbReference type="InterPro" id="IPR001962">
    <property type="entry name" value="Asn_synthase"/>
</dbReference>